<dbReference type="Gene3D" id="3.90.1150.10">
    <property type="entry name" value="Aspartate Aminotransferase, domain 1"/>
    <property type="match status" value="1"/>
</dbReference>
<dbReference type="PANTHER" id="PTHR30244">
    <property type="entry name" value="TRANSAMINASE"/>
    <property type="match status" value="1"/>
</dbReference>
<dbReference type="Gene3D" id="3.40.640.10">
    <property type="entry name" value="Type I PLP-dependent aspartate aminotransferase-like (Major domain)"/>
    <property type="match status" value="1"/>
</dbReference>
<dbReference type="GO" id="GO:0030170">
    <property type="term" value="F:pyridoxal phosphate binding"/>
    <property type="evidence" value="ECO:0007669"/>
    <property type="project" value="TreeGrafter"/>
</dbReference>
<evidence type="ECO:0000313" key="5">
    <source>
        <dbReference type="EMBL" id="ASV74647.1"/>
    </source>
</evidence>
<dbReference type="GO" id="GO:0008483">
    <property type="term" value="F:transaminase activity"/>
    <property type="evidence" value="ECO:0007669"/>
    <property type="project" value="TreeGrafter"/>
</dbReference>
<dbReference type="OrthoDB" id="9810913at2"/>
<dbReference type="EMBL" id="CP018477">
    <property type="protein sequence ID" value="ASV74647.1"/>
    <property type="molecule type" value="Genomic_DNA"/>
</dbReference>
<evidence type="ECO:0000256" key="1">
    <source>
        <dbReference type="ARBA" id="ARBA00037999"/>
    </source>
</evidence>
<comment type="similarity">
    <text evidence="1 4">Belongs to the DegT/DnrJ/EryC1 family.</text>
</comment>
<keyword evidence="3 4" id="KW-0663">Pyridoxal phosphate</keyword>
<dbReference type="SUPFAM" id="SSF53383">
    <property type="entry name" value="PLP-dependent transferases"/>
    <property type="match status" value="1"/>
</dbReference>
<keyword evidence="6" id="KW-1185">Reference proteome</keyword>
<dbReference type="InterPro" id="IPR000653">
    <property type="entry name" value="DegT/StrS_aminotransferase"/>
</dbReference>
<sequence length="416" mass="46159">MSEISLIECFHTSGSDQLAIFGGAPIRETRFPPWPVFEEDEIAAVVDVLRSGRVNYWTGQQVRRFEEEFAQAVGCRYAVAVANGTVALEAALEALGIGPGDDVVVTCRSFVASAACVLRVGARPVFADVDPDSQNITRESIEAVLTPRTRAVICVHLAGWPCDMDPIMDLAERKGLFVVEDCAQAHGAGYKGRSVGSLGHIAAFSFCQDKIITTGGEGGMVTTNDPALWRKVWSLKDHGKDFDRAHQPADGTFRWLHDNLGTNWRMTEVQGAIGRIALGKLDEWVRTRQTNAQLLRQYLLAIPSLRIPQPPTSIEHSYYKFYAFLREEYLRPDWNRDRIIAAINAEGIPCGSGACPEIYRERLFQQRGLIPARPCRVAQQLGETSLMFLVHPTLGAREMLETAMAVEKVLRVATEW</sequence>
<dbReference type="InterPro" id="IPR015422">
    <property type="entry name" value="PyrdxlP-dep_Trfase_small"/>
</dbReference>
<dbReference type="InterPro" id="IPR015424">
    <property type="entry name" value="PyrdxlP-dep_Trfase"/>
</dbReference>
<dbReference type="InterPro" id="IPR015421">
    <property type="entry name" value="PyrdxlP-dep_Trfase_major"/>
</dbReference>
<reference evidence="5 6" key="1">
    <citation type="journal article" name="Front. Microbiol.">
        <title>Sugar Metabolism of the First Thermophilic Planctomycete Thermogutta terrifontis: Comparative Genomic and Transcriptomic Approaches.</title>
        <authorList>
            <person name="Elcheninov A.G."/>
            <person name="Menzel P."/>
            <person name="Gudbergsdottir S.R."/>
            <person name="Slesarev A.I."/>
            <person name="Kadnikov V.V."/>
            <person name="Krogh A."/>
            <person name="Bonch-Osmolovskaya E.A."/>
            <person name="Peng X."/>
            <person name="Kublanov I.V."/>
        </authorList>
    </citation>
    <scope>NUCLEOTIDE SEQUENCE [LARGE SCALE GENOMIC DNA]</scope>
    <source>
        <strain evidence="5 6">R1</strain>
    </source>
</reference>
<organism evidence="5 6">
    <name type="scientific">Thermogutta terrifontis</name>
    <dbReference type="NCBI Taxonomy" id="1331910"/>
    <lineage>
        <taxon>Bacteria</taxon>
        <taxon>Pseudomonadati</taxon>
        <taxon>Planctomycetota</taxon>
        <taxon>Planctomycetia</taxon>
        <taxon>Pirellulales</taxon>
        <taxon>Thermoguttaceae</taxon>
        <taxon>Thermogutta</taxon>
    </lineage>
</organism>
<proteinExistence type="inferred from homology"/>
<evidence type="ECO:0000256" key="4">
    <source>
        <dbReference type="RuleBase" id="RU004508"/>
    </source>
</evidence>
<evidence type="ECO:0000256" key="3">
    <source>
        <dbReference type="PIRSR" id="PIRSR000390-2"/>
    </source>
</evidence>
<gene>
    <name evidence="5" type="ORF">THTE_2045</name>
</gene>
<dbReference type="Proteomes" id="UP000215086">
    <property type="component" value="Chromosome"/>
</dbReference>
<evidence type="ECO:0000313" key="6">
    <source>
        <dbReference type="Proteomes" id="UP000215086"/>
    </source>
</evidence>
<dbReference type="RefSeq" id="WP_095414908.1">
    <property type="nucleotide sequence ID" value="NZ_CP018477.1"/>
</dbReference>
<accession>A0A286RFC6</accession>
<name>A0A286RFC6_9BACT</name>
<protein>
    <submittedName>
        <fullName evidence="5">Lipopolysaccharide biosynthesis protein RffA</fullName>
    </submittedName>
</protein>
<dbReference type="KEGG" id="ttf:THTE_2045"/>
<dbReference type="Pfam" id="PF01041">
    <property type="entry name" value="DegT_DnrJ_EryC1"/>
    <property type="match status" value="1"/>
</dbReference>
<dbReference type="PIRSF" id="PIRSF000390">
    <property type="entry name" value="PLP_StrS"/>
    <property type="match status" value="1"/>
</dbReference>
<dbReference type="CDD" id="cd00616">
    <property type="entry name" value="AHBA_syn"/>
    <property type="match status" value="1"/>
</dbReference>
<dbReference type="PANTHER" id="PTHR30244:SF34">
    <property type="entry name" value="DTDP-4-AMINO-4,6-DIDEOXYGALACTOSE TRANSAMINASE"/>
    <property type="match status" value="1"/>
</dbReference>
<evidence type="ECO:0000256" key="2">
    <source>
        <dbReference type="PIRSR" id="PIRSR000390-1"/>
    </source>
</evidence>
<feature type="active site" description="Proton acceptor" evidence="2">
    <location>
        <position position="210"/>
    </location>
</feature>
<dbReference type="GO" id="GO:0000271">
    <property type="term" value="P:polysaccharide biosynthetic process"/>
    <property type="evidence" value="ECO:0007669"/>
    <property type="project" value="TreeGrafter"/>
</dbReference>
<feature type="modified residue" description="N6-(pyridoxal phosphate)lysine" evidence="3">
    <location>
        <position position="210"/>
    </location>
</feature>
<dbReference type="AlphaFoldDB" id="A0A286RFC6"/>